<feature type="compositionally biased region" description="Low complexity" evidence="1">
    <location>
        <begin position="85"/>
        <end position="97"/>
    </location>
</feature>
<organism evidence="2 3">
    <name type="scientific">Acorus gramineus</name>
    <name type="common">Dwarf sweet flag</name>
    <dbReference type="NCBI Taxonomy" id="55184"/>
    <lineage>
        <taxon>Eukaryota</taxon>
        <taxon>Viridiplantae</taxon>
        <taxon>Streptophyta</taxon>
        <taxon>Embryophyta</taxon>
        <taxon>Tracheophyta</taxon>
        <taxon>Spermatophyta</taxon>
        <taxon>Magnoliopsida</taxon>
        <taxon>Liliopsida</taxon>
        <taxon>Acoraceae</taxon>
        <taxon>Acorus</taxon>
    </lineage>
</organism>
<accession>A0AAV9BRK3</accession>
<dbReference type="Proteomes" id="UP001179952">
    <property type="component" value="Unassembled WGS sequence"/>
</dbReference>
<evidence type="ECO:0000313" key="2">
    <source>
        <dbReference type="EMBL" id="KAK1279134.1"/>
    </source>
</evidence>
<evidence type="ECO:0000256" key="1">
    <source>
        <dbReference type="SAM" id="MobiDB-lite"/>
    </source>
</evidence>
<name>A0AAV9BRK3_ACOGR</name>
<proteinExistence type="predicted"/>
<keyword evidence="3" id="KW-1185">Reference proteome</keyword>
<comment type="caution">
    <text evidence="2">The sequence shown here is derived from an EMBL/GenBank/DDBJ whole genome shotgun (WGS) entry which is preliminary data.</text>
</comment>
<evidence type="ECO:0000313" key="3">
    <source>
        <dbReference type="Proteomes" id="UP001179952"/>
    </source>
</evidence>
<protein>
    <submittedName>
        <fullName evidence="2">Uncharacterized protein</fullName>
    </submittedName>
</protein>
<feature type="region of interest" description="Disordered" evidence="1">
    <location>
        <begin position="65"/>
        <end position="97"/>
    </location>
</feature>
<reference evidence="2" key="1">
    <citation type="journal article" date="2023" name="Nat. Commun.">
        <title>Diploid and tetraploid genomes of Acorus and the evolution of monocots.</title>
        <authorList>
            <person name="Ma L."/>
            <person name="Liu K.W."/>
            <person name="Li Z."/>
            <person name="Hsiao Y.Y."/>
            <person name="Qi Y."/>
            <person name="Fu T."/>
            <person name="Tang G.D."/>
            <person name="Zhang D."/>
            <person name="Sun W.H."/>
            <person name="Liu D.K."/>
            <person name="Li Y."/>
            <person name="Chen G.Z."/>
            <person name="Liu X.D."/>
            <person name="Liao X.Y."/>
            <person name="Jiang Y.T."/>
            <person name="Yu X."/>
            <person name="Hao Y."/>
            <person name="Huang J."/>
            <person name="Zhao X.W."/>
            <person name="Ke S."/>
            <person name="Chen Y.Y."/>
            <person name="Wu W.L."/>
            <person name="Hsu J.L."/>
            <person name="Lin Y.F."/>
            <person name="Huang M.D."/>
            <person name="Li C.Y."/>
            <person name="Huang L."/>
            <person name="Wang Z.W."/>
            <person name="Zhao X."/>
            <person name="Zhong W.Y."/>
            <person name="Peng D.H."/>
            <person name="Ahmad S."/>
            <person name="Lan S."/>
            <person name="Zhang J.S."/>
            <person name="Tsai W.C."/>
            <person name="Van de Peer Y."/>
            <person name="Liu Z.J."/>
        </authorList>
    </citation>
    <scope>NUCLEOTIDE SEQUENCE</scope>
    <source>
        <strain evidence="2">SCP</strain>
    </source>
</reference>
<dbReference type="AlphaFoldDB" id="A0AAV9BRK3"/>
<dbReference type="EMBL" id="JAUJYN010000002">
    <property type="protein sequence ID" value="KAK1279134.1"/>
    <property type="molecule type" value="Genomic_DNA"/>
</dbReference>
<gene>
    <name evidence="2" type="ORF">QJS04_geneDACA003296</name>
</gene>
<sequence>MQYDHVIEVIEERWTRQISSNIYHAGFVFNHRVWFKTEDQDATVQTHMFCCVQAMEKMELDLEVQDTSQMNKKKKKPKSKSTDIVSNNNVSNNNHTL</sequence>
<reference evidence="2" key="2">
    <citation type="submission" date="2023-06" db="EMBL/GenBank/DDBJ databases">
        <authorList>
            <person name="Ma L."/>
            <person name="Liu K.-W."/>
            <person name="Li Z."/>
            <person name="Hsiao Y.-Y."/>
            <person name="Qi Y."/>
            <person name="Fu T."/>
            <person name="Tang G."/>
            <person name="Zhang D."/>
            <person name="Sun W.-H."/>
            <person name="Liu D.-K."/>
            <person name="Li Y."/>
            <person name="Chen G.-Z."/>
            <person name="Liu X.-D."/>
            <person name="Liao X.-Y."/>
            <person name="Jiang Y.-T."/>
            <person name="Yu X."/>
            <person name="Hao Y."/>
            <person name="Huang J."/>
            <person name="Zhao X.-W."/>
            <person name="Ke S."/>
            <person name="Chen Y.-Y."/>
            <person name="Wu W.-L."/>
            <person name="Hsu J.-L."/>
            <person name="Lin Y.-F."/>
            <person name="Huang M.-D."/>
            <person name="Li C.-Y."/>
            <person name="Huang L."/>
            <person name="Wang Z.-W."/>
            <person name="Zhao X."/>
            <person name="Zhong W.-Y."/>
            <person name="Peng D.-H."/>
            <person name="Ahmad S."/>
            <person name="Lan S."/>
            <person name="Zhang J.-S."/>
            <person name="Tsai W.-C."/>
            <person name="Van De Peer Y."/>
            <person name="Liu Z.-J."/>
        </authorList>
    </citation>
    <scope>NUCLEOTIDE SEQUENCE</scope>
    <source>
        <strain evidence="2">SCP</strain>
        <tissue evidence="2">Leaves</tissue>
    </source>
</reference>